<proteinExistence type="inferred from homology"/>
<dbReference type="PANTHER" id="PTHR43820:SF4">
    <property type="entry name" value="HIGH-AFFINITY BRANCHED-CHAIN AMINO ACID TRANSPORT ATP-BINDING PROTEIN LIVF"/>
    <property type="match status" value="1"/>
</dbReference>
<evidence type="ECO:0000256" key="2">
    <source>
        <dbReference type="ARBA" id="ARBA00022448"/>
    </source>
</evidence>
<dbReference type="GO" id="GO:0015807">
    <property type="term" value="P:L-amino acid transport"/>
    <property type="evidence" value="ECO:0007669"/>
    <property type="project" value="TreeGrafter"/>
</dbReference>
<evidence type="ECO:0000256" key="1">
    <source>
        <dbReference type="ARBA" id="ARBA00005417"/>
    </source>
</evidence>
<dbReference type="AlphaFoldDB" id="A0A932M115"/>
<dbReference type="Pfam" id="PF00005">
    <property type="entry name" value="ABC_tran"/>
    <property type="match status" value="1"/>
</dbReference>
<organism evidence="7 8">
    <name type="scientific">Tectimicrobiota bacterium</name>
    <dbReference type="NCBI Taxonomy" id="2528274"/>
    <lineage>
        <taxon>Bacteria</taxon>
        <taxon>Pseudomonadati</taxon>
        <taxon>Nitrospinota/Tectimicrobiota group</taxon>
        <taxon>Candidatus Tectimicrobiota</taxon>
    </lineage>
</organism>
<dbReference type="PANTHER" id="PTHR43820">
    <property type="entry name" value="HIGH-AFFINITY BRANCHED-CHAIN AMINO ACID TRANSPORT ATP-BINDING PROTEIN LIVF"/>
    <property type="match status" value="1"/>
</dbReference>
<keyword evidence="3" id="KW-0547">Nucleotide-binding</keyword>
<evidence type="ECO:0000256" key="3">
    <source>
        <dbReference type="ARBA" id="ARBA00022741"/>
    </source>
</evidence>
<keyword evidence="2" id="KW-0813">Transport</keyword>
<evidence type="ECO:0000313" key="8">
    <source>
        <dbReference type="Proteomes" id="UP000741360"/>
    </source>
</evidence>
<dbReference type="SMART" id="SM00382">
    <property type="entry name" value="AAA"/>
    <property type="match status" value="1"/>
</dbReference>
<evidence type="ECO:0000256" key="5">
    <source>
        <dbReference type="ARBA" id="ARBA00022970"/>
    </source>
</evidence>
<dbReference type="InterPro" id="IPR052156">
    <property type="entry name" value="BCAA_Transport_ATP-bd_LivF"/>
</dbReference>
<name>A0A932M115_UNCTE</name>
<dbReference type="InterPro" id="IPR003439">
    <property type="entry name" value="ABC_transporter-like_ATP-bd"/>
</dbReference>
<dbReference type="PROSITE" id="PS00211">
    <property type="entry name" value="ABC_TRANSPORTER_1"/>
    <property type="match status" value="1"/>
</dbReference>
<keyword evidence="5" id="KW-0029">Amino-acid transport</keyword>
<keyword evidence="4 7" id="KW-0067">ATP-binding</keyword>
<dbReference type="GO" id="GO:0015658">
    <property type="term" value="F:branched-chain amino acid transmembrane transporter activity"/>
    <property type="evidence" value="ECO:0007669"/>
    <property type="project" value="TreeGrafter"/>
</dbReference>
<dbReference type="PROSITE" id="PS50893">
    <property type="entry name" value="ABC_TRANSPORTER_2"/>
    <property type="match status" value="1"/>
</dbReference>
<dbReference type="GO" id="GO:0005524">
    <property type="term" value="F:ATP binding"/>
    <property type="evidence" value="ECO:0007669"/>
    <property type="project" value="UniProtKB-KW"/>
</dbReference>
<comment type="similarity">
    <text evidence="1">Belongs to the ABC transporter superfamily.</text>
</comment>
<evidence type="ECO:0000313" key="7">
    <source>
        <dbReference type="EMBL" id="MBI3014411.1"/>
    </source>
</evidence>
<dbReference type="InterPro" id="IPR003593">
    <property type="entry name" value="AAA+_ATPase"/>
</dbReference>
<protein>
    <submittedName>
        <fullName evidence="7">ABC transporter ATP-binding protein</fullName>
    </submittedName>
</protein>
<sequence>MVTWSKPVLEIEGLVVSYGALTALQGVSLTVGSGEIVVLVGPNGAGKSTLLKAVAGLLHPRSGAIRWEGEELSAIPPHRIVERGLALVPEGRRLFARMTIRENLELGAFTPRAQAEKSRRLDRVYEIFPRLQERQDQLAGSLSGGEQQMLALGRAFMSAPRLLLLDEPSLGLAPRVAEAIFSVLGEFHREGLSIFLVEQNVQAALTLAQRAYILEGGKIVGAGEGRSLLQDEHIRTAYLGPLARGGQSN</sequence>
<reference evidence="7" key="1">
    <citation type="submission" date="2020-07" db="EMBL/GenBank/DDBJ databases">
        <title>Huge and variable diversity of episymbiotic CPR bacteria and DPANN archaea in groundwater ecosystems.</title>
        <authorList>
            <person name="He C.Y."/>
            <person name="Keren R."/>
            <person name="Whittaker M."/>
            <person name="Farag I.F."/>
            <person name="Doudna J."/>
            <person name="Cate J.H.D."/>
            <person name="Banfield J.F."/>
        </authorList>
    </citation>
    <scope>NUCLEOTIDE SEQUENCE</scope>
    <source>
        <strain evidence="7">NC_groundwater_717_Ag_S-0.2um_59_8</strain>
    </source>
</reference>
<dbReference type="Proteomes" id="UP000741360">
    <property type="component" value="Unassembled WGS sequence"/>
</dbReference>
<evidence type="ECO:0000259" key="6">
    <source>
        <dbReference type="PROSITE" id="PS50893"/>
    </source>
</evidence>
<dbReference type="Gene3D" id="3.40.50.300">
    <property type="entry name" value="P-loop containing nucleotide triphosphate hydrolases"/>
    <property type="match status" value="1"/>
</dbReference>
<dbReference type="CDD" id="cd03224">
    <property type="entry name" value="ABC_TM1139_LivF_branched"/>
    <property type="match status" value="1"/>
</dbReference>
<comment type="caution">
    <text evidence="7">The sequence shown here is derived from an EMBL/GenBank/DDBJ whole genome shotgun (WGS) entry which is preliminary data.</text>
</comment>
<gene>
    <name evidence="7" type="ORF">HYY65_04975</name>
</gene>
<dbReference type="EMBL" id="JACPSX010000090">
    <property type="protein sequence ID" value="MBI3014411.1"/>
    <property type="molecule type" value="Genomic_DNA"/>
</dbReference>
<dbReference type="GO" id="GO:0016887">
    <property type="term" value="F:ATP hydrolysis activity"/>
    <property type="evidence" value="ECO:0007669"/>
    <property type="project" value="InterPro"/>
</dbReference>
<dbReference type="SUPFAM" id="SSF52540">
    <property type="entry name" value="P-loop containing nucleoside triphosphate hydrolases"/>
    <property type="match status" value="1"/>
</dbReference>
<dbReference type="InterPro" id="IPR027417">
    <property type="entry name" value="P-loop_NTPase"/>
</dbReference>
<feature type="domain" description="ABC transporter" evidence="6">
    <location>
        <begin position="9"/>
        <end position="241"/>
    </location>
</feature>
<accession>A0A932M115</accession>
<evidence type="ECO:0000256" key="4">
    <source>
        <dbReference type="ARBA" id="ARBA00022840"/>
    </source>
</evidence>
<dbReference type="InterPro" id="IPR017871">
    <property type="entry name" value="ABC_transporter-like_CS"/>
</dbReference>